<feature type="compositionally biased region" description="Basic residues" evidence="3">
    <location>
        <begin position="1"/>
        <end position="12"/>
    </location>
</feature>
<reference evidence="4 5" key="1">
    <citation type="submission" date="2014-03" db="EMBL/GenBank/DDBJ databases">
        <title>The Genome Sequence of Plasmodium fragile nilgiri.</title>
        <authorList>
            <consortium name="The Broad Institute Genomics Platform"/>
            <consortium name="The Broad Institute Genome Sequencing Center for Infectious Disease"/>
            <person name="Neafsey D."/>
            <person name="Duraisingh M."/>
            <person name="Young S.K."/>
            <person name="Zeng Q."/>
            <person name="Gargeya S."/>
            <person name="Abouelleil A."/>
            <person name="Alvarado L."/>
            <person name="Chapman S.B."/>
            <person name="Gainer-Dewar J."/>
            <person name="Goldberg J."/>
            <person name="Griggs A."/>
            <person name="Gujja S."/>
            <person name="Hansen M."/>
            <person name="Howarth C."/>
            <person name="Imamovic A."/>
            <person name="Larimer J."/>
            <person name="Pearson M."/>
            <person name="Poon T.W."/>
            <person name="Priest M."/>
            <person name="Roberts A."/>
            <person name="Saif S."/>
            <person name="Shea T."/>
            <person name="Sykes S."/>
            <person name="Wortman J."/>
            <person name="Nusbaum C."/>
            <person name="Birren B."/>
        </authorList>
    </citation>
    <scope>NUCLEOTIDE SEQUENCE [LARGE SCALE GENOMIC DNA]</scope>
    <source>
        <strain evidence="5">nilgiri</strain>
    </source>
</reference>
<dbReference type="Proteomes" id="UP000054561">
    <property type="component" value="Unassembled WGS sequence"/>
</dbReference>
<dbReference type="Gene3D" id="3.40.50.150">
    <property type="entry name" value="Vaccinia Virus protein VP39"/>
    <property type="match status" value="1"/>
</dbReference>
<dbReference type="GO" id="GO:0070475">
    <property type="term" value="P:rRNA base methylation"/>
    <property type="evidence" value="ECO:0007669"/>
    <property type="project" value="TreeGrafter"/>
</dbReference>
<gene>
    <name evidence="4" type="ORF">AK88_04905</name>
</gene>
<accession>A0A0D9QIB8</accession>
<evidence type="ECO:0008006" key="6">
    <source>
        <dbReference type="Google" id="ProtNLM"/>
    </source>
</evidence>
<feature type="region of interest" description="Disordered" evidence="3">
    <location>
        <begin position="385"/>
        <end position="428"/>
    </location>
</feature>
<name>A0A0D9QIB8_PLAFR</name>
<dbReference type="EMBL" id="KQ001724">
    <property type="protein sequence ID" value="KJP85466.1"/>
    <property type="molecule type" value="Genomic_DNA"/>
</dbReference>
<dbReference type="VEuPathDB" id="PlasmoDB:AK88_04905"/>
<feature type="compositionally biased region" description="Basic and acidic residues" evidence="3">
    <location>
        <begin position="388"/>
        <end position="422"/>
    </location>
</feature>
<feature type="region of interest" description="Disordered" evidence="3">
    <location>
        <begin position="1"/>
        <end position="42"/>
    </location>
</feature>
<organism evidence="4 5">
    <name type="scientific">Plasmodium fragile</name>
    <dbReference type="NCBI Taxonomy" id="5857"/>
    <lineage>
        <taxon>Eukaryota</taxon>
        <taxon>Sar</taxon>
        <taxon>Alveolata</taxon>
        <taxon>Apicomplexa</taxon>
        <taxon>Aconoidasida</taxon>
        <taxon>Haemosporida</taxon>
        <taxon>Plasmodiidae</taxon>
        <taxon>Plasmodium</taxon>
        <taxon>Plasmodium (Plasmodium)</taxon>
    </lineage>
</organism>
<dbReference type="InterPro" id="IPR029063">
    <property type="entry name" value="SAM-dependent_MTases_sf"/>
</dbReference>
<evidence type="ECO:0000313" key="5">
    <source>
        <dbReference type="Proteomes" id="UP000054561"/>
    </source>
</evidence>
<dbReference type="RefSeq" id="XP_012337932.1">
    <property type="nucleotide sequence ID" value="XM_012482509.1"/>
</dbReference>
<dbReference type="GO" id="GO:0005634">
    <property type="term" value="C:nucleus"/>
    <property type="evidence" value="ECO:0007669"/>
    <property type="project" value="TreeGrafter"/>
</dbReference>
<evidence type="ECO:0000256" key="1">
    <source>
        <dbReference type="ARBA" id="ARBA00022603"/>
    </source>
</evidence>
<dbReference type="PANTHER" id="PTHR13393">
    <property type="entry name" value="SAM-DEPENDENT METHYLTRANSFERASE"/>
    <property type="match status" value="1"/>
</dbReference>
<dbReference type="OrthoDB" id="514248at2759"/>
<dbReference type="InterPro" id="IPR010286">
    <property type="entry name" value="METTL16/RlmF"/>
</dbReference>
<evidence type="ECO:0000256" key="3">
    <source>
        <dbReference type="SAM" id="MobiDB-lite"/>
    </source>
</evidence>
<dbReference type="GO" id="GO:0008168">
    <property type="term" value="F:methyltransferase activity"/>
    <property type="evidence" value="ECO:0007669"/>
    <property type="project" value="UniProtKB-KW"/>
</dbReference>
<keyword evidence="1" id="KW-0489">Methyltransferase</keyword>
<dbReference type="AlphaFoldDB" id="A0A0D9QIB8"/>
<keyword evidence="5" id="KW-1185">Reference proteome</keyword>
<dbReference type="GeneID" id="24270219"/>
<proteinExistence type="predicted"/>
<dbReference type="PANTHER" id="PTHR13393:SF0">
    <property type="entry name" value="RNA N6-ADENOSINE-METHYLTRANSFERASE METTL16"/>
    <property type="match status" value="1"/>
</dbReference>
<dbReference type="OMA" id="VNRNPFR"/>
<keyword evidence="2" id="KW-0808">Transferase</keyword>
<dbReference type="Pfam" id="PF05971">
    <property type="entry name" value="Methyltransf_10"/>
    <property type="match status" value="3"/>
</dbReference>
<sequence>MVQNRKIQKGSYRRGVGETQRGGPNYGHTHRRQGGSYQHNGRNTKMMHERNLQNSSFTNFEELSKKHTFLNIFLRKNTSGKLFYDFGKSLATYFLSKATLKEYYDLNFYMPYVQSKALDGTLEHITVVSKGEDGDYVTVQVNDIAQFKNTLLIMYNEYNHMLLNLTSEKEQSELITESTSIEEECTGKENYLCPNIPGRANYIHYIADLTALRNVPGEGAYRGTKHGDHPGERNSQGIGDMTMEQLDKCVPHARETNDDEKDTLLCSSQIKVLDIGVGSNCIYPLLGNSIYNWSFVGVDINLDSLKLCYLNILLNNKENLIALKYQKDPRKIFNNVVNNTDFFFFSMCNPPFYSSLDEVNRNPFRNIGAHVNEVVYFDTEQVPSTESQKVDDQIGSVGEDKTMRSDQIEEDMDKPRGAKGDNLETNSPFGVSYNGGEEHFSGIKEDMDEGMQISEIGSDIPNHRVGGEYGFILNMIKESRSYFYNVVWFTTLVSKFKNVKLIKKEIIKSMRLYNIDNKKQVNFLDALTRNDMHFDDQLRLQKVERCSFPVNIAQYRIFESYTGRITRWIVCWSYYGEEHIHRVKRLLHARICKT</sequence>
<protein>
    <recommendedName>
        <fullName evidence="6">Methyltransferase</fullName>
    </recommendedName>
</protein>
<evidence type="ECO:0000256" key="2">
    <source>
        <dbReference type="ARBA" id="ARBA00022679"/>
    </source>
</evidence>
<dbReference type="SUPFAM" id="SSF53335">
    <property type="entry name" value="S-adenosyl-L-methionine-dependent methyltransferases"/>
    <property type="match status" value="1"/>
</dbReference>
<evidence type="ECO:0000313" key="4">
    <source>
        <dbReference type="EMBL" id="KJP85466.1"/>
    </source>
</evidence>